<dbReference type="InterPro" id="IPR016461">
    <property type="entry name" value="COMT-like"/>
</dbReference>
<dbReference type="EMBL" id="AYRZ02000006">
    <property type="protein sequence ID" value="PHT78527.1"/>
    <property type="molecule type" value="Genomic_DNA"/>
</dbReference>
<gene>
    <name evidence="5" type="ORF">T459_16579</name>
</gene>
<dbReference type="Gene3D" id="3.40.50.150">
    <property type="entry name" value="Vaccinia Virus protein VP39"/>
    <property type="match status" value="1"/>
</dbReference>
<evidence type="ECO:0000313" key="6">
    <source>
        <dbReference type="Proteomes" id="UP000222542"/>
    </source>
</evidence>
<feature type="domain" description="O-methyltransferase C-terminal" evidence="4">
    <location>
        <begin position="86"/>
        <end position="172"/>
    </location>
</feature>
<organism evidence="5 6">
    <name type="scientific">Capsicum annuum</name>
    <name type="common">Capsicum pepper</name>
    <dbReference type="NCBI Taxonomy" id="4072"/>
    <lineage>
        <taxon>Eukaryota</taxon>
        <taxon>Viridiplantae</taxon>
        <taxon>Streptophyta</taxon>
        <taxon>Embryophyta</taxon>
        <taxon>Tracheophyta</taxon>
        <taxon>Spermatophyta</taxon>
        <taxon>Magnoliopsida</taxon>
        <taxon>eudicotyledons</taxon>
        <taxon>Gunneridae</taxon>
        <taxon>Pentapetalae</taxon>
        <taxon>asterids</taxon>
        <taxon>lamiids</taxon>
        <taxon>Solanales</taxon>
        <taxon>Solanaceae</taxon>
        <taxon>Solanoideae</taxon>
        <taxon>Capsiceae</taxon>
        <taxon>Capsicum</taxon>
    </lineage>
</organism>
<reference evidence="5 6" key="1">
    <citation type="journal article" date="2014" name="Nat. Genet.">
        <title>Genome sequence of the hot pepper provides insights into the evolution of pungency in Capsicum species.</title>
        <authorList>
            <person name="Kim S."/>
            <person name="Park M."/>
            <person name="Yeom S.I."/>
            <person name="Kim Y.M."/>
            <person name="Lee J.M."/>
            <person name="Lee H.A."/>
            <person name="Seo E."/>
            <person name="Choi J."/>
            <person name="Cheong K."/>
            <person name="Kim K.T."/>
            <person name="Jung K."/>
            <person name="Lee G.W."/>
            <person name="Oh S.K."/>
            <person name="Bae C."/>
            <person name="Kim S.B."/>
            <person name="Lee H.Y."/>
            <person name="Kim S.Y."/>
            <person name="Kim M.S."/>
            <person name="Kang B.C."/>
            <person name="Jo Y.D."/>
            <person name="Yang H.B."/>
            <person name="Jeong H.J."/>
            <person name="Kang W.H."/>
            <person name="Kwon J.K."/>
            <person name="Shin C."/>
            <person name="Lim J.Y."/>
            <person name="Park J.H."/>
            <person name="Huh J.H."/>
            <person name="Kim J.S."/>
            <person name="Kim B.D."/>
            <person name="Cohen O."/>
            <person name="Paran I."/>
            <person name="Suh M.C."/>
            <person name="Lee S.B."/>
            <person name="Kim Y.K."/>
            <person name="Shin Y."/>
            <person name="Noh S.J."/>
            <person name="Park J."/>
            <person name="Seo Y.S."/>
            <person name="Kwon S.Y."/>
            <person name="Kim H.A."/>
            <person name="Park J.M."/>
            <person name="Kim H.J."/>
            <person name="Choi S.B."/>
            <person name="Bosland P.W."/>
            <person name="Reeves G."/>
            <person name="Jo S.H."/>
            <person name="Lee B.W."/>
            <person name="Cho H.T."/>
            <person name="Choi H.S."/>
            <person name="Lee M.S."/>
            <person name="Yu Y."/>
            <person name="Do Choi Y."/>
            <person name="Park B.S."/>
            <person name="van Deynze A."/>
            <person name="Ashrafi H."/>
            <person name="Hill T."/>
            <person name="Kim W.T."/>
            <person name="Pai H.S."/>
            <person name="Ahn H.K."/>
            <person name="Yeam I."/>
            <person name="Giovannoni J.J."/>
            <person name="Rose J.K."/>
            <person name="Sorensen I."/>
            <person name="Lee S.J."/>
            <person name="Kim R.W."/>
            <person name="Choi I.Y."/>
            <person name="Choi B.S."/>
            <person name="Lim J.S."/>
            <person name="Lee Y.H."/>
            <person name="Choi D."/>
        </authorList>
    </citation>
    <scope>NUCLEOTIDE SEQUENCE [LARGE SCALE GENOMIC DNA]</scope>
    <source>
        <strain evidence="6">cv. CM334</strain>
    </source>
</reference>
<dbReference type="GO" id="GO:0032259">
    <property type="term" value="P:methylation"/>
    <property type="evidence" value="ECO:0000318"/>
    <property type="project" value="GO_Central"/>
</dbReference>
<dbReference type="InterPro" id="IPR001077">
    <property type="entry name" value="COMT_C"/>
</dbReference>
<dbReference type="InterPro" id="IPR029063">
    <property type="entry name" value="SAM-dependent_MTases_sf"/>
</dbReference>
<dbReference type="Gramene" id="PHT78527">
    <property type="protein sequence ID" value="PHT78527"/>
    <property type="gene ID" value="T459_16579"/>
</dbReference>
<keyword evidence="1" id="KW-0489">Methyltransferase</keyword>
<reference evidence="5 6" key="2">
    <citation type="journal article" date="2017" name="Genome Biol.">
        <title>New reference genome sequences of hot pepper reveal the massive evolution of plant disease-resistance genes by retroduplication.</title>
        <authorList>
            <person name="Kim S."/>
            <person name="Park J."/>
            <person name="Yeom S.I."/>
            <person name="Kim Y.M."/>
            <person name="Seo E."/>
            <person name="Kim K.T."/>
            <person name="Kim M.S."/>
            <person name="Lee J.M."/>
            <person name="Cheong K."/>
            <person name="Shin H.S."/>
            <person name="Kim S.B."/>
            <person name="Han K."/>
            <person name="Lee J."/>
            <person name="Park M."/>
            <person name="Lee H.A."/>
            <person name="Lee H.Y."/>
            <person name="Lee Y."/>
            <person name="Oh S."/>
            <person name="Lee J.H."/>
            <person name="Choi E."/>
            <person name="Choi E."/>
            <person name="Lee S.E."/>
            <person name="Jeon J."/>
            <person name="Kim H."/>
            <person name="Choi G."/>
            <person name="Song H."/>
            <person name="Lee J."/>
            <person name="Lee S.C."/>
            <person name="Kwon J.K."/>
            <person name="Lee H.Y."/>
            <person name="Koo N."/>
            <person name="Hong Y."/>
            <person name="Kim R.W."/>
            <person name="Kang W.H."/>
            <person name="Huh J.H."/>
            <person name="Kang B.C."/>
            <person name="Yang T.J."/>
            <person name="Lee Y.H."/>
            <person name="Bennetzen J.L."/>
            <person name="Choi D."/>
        </authorList>
    </citation>
    <scope>NUCLEOTIDE SEQUENCE [LARGE SCALE GENOMIC DNA]</scope>
    <source>
        <strain evidence="6">cv. CM334</strain>
    </source>
</reference>
<dbReference type="Pfam" id="PF00891">
    <property type="entry name" value="Methyltransf_2"/>
    <property type="match status" value="1"/>
</dbReference>
<comment type="caution">
    <text evidence="5">The sequence shown here is derived from an EMBL/GenBank/DDBJ whole genome shotgun (WGS) entry which is preliminary data.</text>
</comment>
<keyword evidence="3" id="KW-0949">S-adenosyl-L-methionine</keyword>
<dbReference type="GO" id="GO:0008757">
    <property type="term" value="F:S-adenosylmethionine-dependent methyltransferase activity"/>
    <property type="evidence" value="ECO:0000318"/>
    <property type="project" value="GO_Central"/>
</dbReference>
<dbReference type="GO" id="GO:0008171">
    <property type="term" value="F:O-methyltransferase activity"/>
    <property type="evidence" value="ECO:0000318"/>
    <property type="project" value="GO_Central"/>
</dbReference>
<proteinExistence type="predicted"/>
<keyword evidence="6" id="KW-1185">Reference proteome</keyword>
<evidence type="ECO:0000313" key="5">
    <source>
        <dbReference type="EMBL" id="PHT78527.1"/>
    </source>
</evidence>
<dbReference type="AlphaFoldDB" id="A0A2G2Z941"/>
<sequence>MVGVDSLEMKDVALHRDLLLSLGSPMMLRESRRHNSVADKLAKHGQKLTPSSCFEALGSNNQEEGWVVCRVFKKKNYHKALESPQNSSAALSRRGDMFQSIPHADAILLKLVMHNWSDEDYVKILQRCREASTYNDEGRKGKVLIIDMVLNRDEDEADITEVKLLFDVLMTVLLVGVGGAEN</sequence>
<evidence type="ECO:0000256" key="2">
    <source>
        <dbReference type="ARBA" id="ARBA00022679"/>
    </source>
</evidence>
<dbReference type="Proteomes" id="UP000222542">
    <property type="component" value="Unassembled WGS sequence"/>
</dbReference>
<dbReference type="SMR" id="A0A2G2Z941"/>
<keyword evidence="2" id="KW-0808">Transferase</keyword>
<dbReference type="SUPFAM" id="SSF53335">
    <property type="entry name" value="S-adenosyl-L-methionine-dependent methyltransferases"/>
    <property type="match status" value="1"/>
</dbReference>
<dbReference type="STRING" id="4072.A0A2G2Z941"/>
<protein>
    <recommendedName>
        <fullName evidence="4">O-methyltransferase C-terminal domain-containing protein</fullName>
    </recommendedName>
</protein>
<accession>A0A2G2Z941</accession>
<dbReference type="PROSITE" id="PS51683">
    <property type="entry name" value="SAM_OMT_II"/>
    <property type="match status" value="1"/>
</dbReference>
<name>A0A2G2Z941_CAPAN</name>
<evidence type="ECO:0000256" key="1">
    <source>
        <dbReference type="ARBA" id="ARBA00022603"/>
    </source>
</evidence>
<dbReference type="PANTHER" id="PTHR11746">
    <property type="entry name" value="O-METHYLTRANSFERASE"/>
    <property type="match status" value="1"/>
</dbReference>
<evidence type="ECO:0000259" key="4">
    <source>
        <dbReference type="Pfam" id="PF00891"/>
    </source>
</evidence>
<evidence type="ECO:0000256" key="3">
    <source>
        <dbReference type="ARBA" id="ARBA00022691"/>
    </source>
</evidence>